<sequence>MAIHIDSIKLRYRDEYPGNNNPEVPELRSTYLAAMLRAPELAIPISQMPYKSRITGKDETIPIVISLTETPGRDLQLLNWTIESLQKAKFPKRVKTGRVAF</sequence>
<reference evidence="2" key="1">
    <citation type="journal article" date="2015" name="Genome Announc.">
        <title>Draft genome sequence of Talaromyces cellulolyticus strain Y-94, a source of lignocellulosic biomass-degrading enzymes.</title>
        <authorList>
            <person name="Fujii T."/>
            <person name="Koike H."/>
            <person name="Sawayama S."/>
            <person name="Yano S."/>
            <person name="Inoue H."/>
        </authorList>
    </citation>
    <scope>NUCLEOTIDE SEQUENCE [LARGE SCALE GENOMIC DNA]</scope>
    <source>
        <strain evidence="2">Y-94</strain>
    </source>
</reference>
<name>A0A478EBH8_TALPI</name>
<protein>
    <submittedName>
        <fullName evidence="1">Uncharacterized protein</fullName>
    </submittedName>
</protein>
<accession>A0A478EBH8</accession>
<keyword evidence="2" id="KW-1185">Reference proteome</keyword>
<gene>
    <name evidence="1" type="ORF">TCE0_044r16755</name>
</gene>
<evidence type="ECO:0000313" key="1">
    <source>
        <dbReference type="EMBL" id="GAM42616.1"/>
    </source>
</evidence>
<dbReference type="AlphaFoldDB" id="A0A478EBH8"/>
<dbReference type="Proteomes" id="UP000053095">
    <property type="component" value="Unassembled WGS sequence"/>
</dbReference>
<organism evidence="1 2">
    <name type="scientific">Talaromyces pinophilus</name>
    <name type="common">Penicillium pinophilum</name>
    <dbReference type="NCBI Taxonomy" id="128442"/>
    <lineage>
        <taxon>Eukaryota</taxon>
        <taxon>Fungi</taxon>
        <taxon>Dikarya</taxon>
        <taxon>Ascomycota</taxon>
        <taxon>Pezizomycotina</taxon>
        <taxon>Eurotiomycetes</taxon>
        <taxon>Eurotiomycetidae</taxon>
        <taxon>Eurotiales</taxon>
        <taxon>Trichocomaceae</taxon>
        <taxon>Talaromyces</taxon>
        <taxon>Talaromyces sect. Talaromyces</taxon>
    </lineage>
</organism>
<evidence type="ECO:0000313" key="2">
    <source>
        <dbReference type="Proteomes" id="UP000053095"/>
    </source>
</evidence>
<dbReference type="EMBL" id="DF933840">
    <property type="protein sequence ID" value="GAM42616.1"/>
    <property type="molecule type" value="Genomic_DNA"/>
</dbReference>
<proteinExistence type="predicted"/>